<dbReference type="EMBL" id="FMYW01000012">
    <property type="protein sequence ID" value="SDC63773.1"/>
    <property type="molecule type" value="Genomic_DNA"/>
</dbReference>
<evidence type="ECO:0000256" key="1">
    <source>
        <dbReference type="SAM" id="MobiDB-lite"/>
    </source>
</evidence>
<evidence type="ECO:0000313" key="3">
    <source>
        <dbReference type="EMBL" id="SDC63773.1"/>
    </source>
</evidence>
<protein>
    <submittedName>
        <fullName evidence="3">N-terminal phage replisome organiser (Phage_rep_org_N)</fullName>
    </submittedName>
</protein>
<gene>
    <name evidence="3" type="ORF">SAMN04487864_11250</name>
</gene>
<feature type="region of interest" description="Disordered" evidence="1">
    <location>
        <begin position="106"/>
        <end position="241"/>
    </location>
</feature>
<keyword evidence="4" id="KW-1185">Reference proteome</keyword>
<sequence length="474" mass="52175">MAVSVLHQFFDINTLLTLSMEPDGDAITGNYHRMVGLALKDPEGCVRSMPASDMDADKFSEYFHCSSSIVARTIETLQKFGLITIEDGKIFITLLRKDKMKKAAAQQKAEKTAEQRAKGAARTAAWRARKTTADCSASSSNSAEPVAEKDNEPSTDRGAEPATKKCSKGATNKRNKAVTETGNEAAMKNPAEPVSAPVGETGSETAEKPLKKPAKKRAATAVAKRKAKSGDASRDAVCDKPSGTQADYNYNNYNCNNLVIKNSDNCNSNYAHAKTGEVPVTDKGSPHAPDSLRTEPPSSADETDGSCLPFSPGDYVDESKLILLDKLAAPAQNVLRAWNRLNLKTFKGLYSSLAEKLYDILYRFGEETFLKVIENVKNSPFLMGRTHTRNNWRATFTWLLKEENFINVRDGKYNRDPGGGFDSEAEPQAFTRCLPGSEHLANLSPEERQQRFREFLHPHNPGLDEMARDFGVTY</sequence>
<organism evidence="3 4">
    <name type="scientific">Succiniclasticum ruminis</name>
    <dbReference type="NCBI Taxonomy" id="40841"/>
    <lineage>
        <taxon>Bacteria</taxon>
        <taxon>Bacillati</taxon>
        <taxon>Bacillota</taxon>
        <taxon>Negativicutes</taxon>
        <taxon>Acidaminococcales</taxon>
        <taxon>Acidaminococcaceae</taxon>
        <taxon>Succiniclasticum</taxon>
    </lineage>
</organism>
<dbReference type="InterPro" id="IPR010056">
    <property type="entry name" value="Phage_rep_org__N"/>
</dbReference>
<feature type="compositionally biased region" description="Basic residues" evidence="1">
    <location>
        <begin position="165"/>
        <end position="176"/>
    </location>
</feature>
<name>A0A1G6N7K5_9FIRM</name>
<feature type="compositionally biased region" description="Polar residues" evidence="1">
    <location>
        <begin position="134"/>
        <end position="143"/>
    </location>
</feature>
<proteinExistence type="predicted"/>
<accession>A0A1G6N7K5</accession>
<dbReference type="AlphaFoldDB" id="A0A1G6N7K5"/>
<dbReference type="RefSeq" id="WP_093730856.1">
    <property type="nucleotide sequence ID" value="NZ_FMYW01000012.1"/>
</dbReference>
<evidence type="ECO:0000313" key="4">
    <source>
        <dbReference type="Proteomes" id="UP000198943"/>
    </source>
</evidence>
<dbReference type="OrthoDB" id="9803393at2"/>
<feature type="region of interest" description="Disordered" evidence="1">
    <location>
        <begin position="276"/>
        <end position="306"/>
    </location>
</feature>
<evidence type="ECO:0000259" key="2">
    <source>
        <dbReference type="Pfam" id="PF09681"/>
    </source>
</evidence>
<feature type="compositionally biased region" description="Basic and acidic residues" evidence="1">
    <location>
        <begin position="146"/>
        <end position="163"/>
    </location>
</feature>
<feature type="compositionally biased region" description="Basic and acidic residues" evidence="1">
    <location>
        <begin position="108"/>
        <end position="117"/>
    </location>
</feature>
<feature type="domain" description="Phage replisome organiser N-terminal" evidence="2">
    <location>
        <begin position="7"/>
        <end position="115"/>
    </location>
</feature>
<dbReference type="Pfam" id="PF09681">
    <property type="entry name" value="Phage_rep_org_N"/>
    <property type="match status" value="1"/>
</dbReference>
<reference evidence="4" key="1">
    <citation type="submission" date="2016-10" db="EMBL/GenBank/DDBJ databases">
        <authorList>
            <person name="Varghese N."/>
            <person name="Submissions S."/>
        </authorList>
    </citation>
    <scope>NUCLEOTIDE SEQUENCE [LARGE SCALE GENOMIC DNA]</scope>
    <source>
        <strain evidence="4">DSM 11005</strain>
    </source>
</reference>
<dbReference type="Proteomes" id="UP000198943">
    <property type="component" value="Unassembled WGS sequence"/>
</dbReference>
<feature type="compositionally biased region" description="Basic residues" evidence="1">
    <location>
        <begin position="211"/>
        <end position="227"/>
    </location>
</feature>
<feature type="compositionally biased region" description="Basic and acidic residues" evidence="1">
    <location>
        <begin position="228"/>
        <end position="238"/>
    </location>
</feature>